<dbReference type="AlphaFoldDB" id="A0A2H3CTU6"/>
<evidence type="ECO:0000313" key="2">
    <source>
        <dbReference type="Proteomes" id="UP000217790"/>
    </source>
</evidence>
<sequence>MIDEDTYSGIPMIEDSAAAGIFARNEIPGVHAPWDDEQMTAEERATDRLANSHLQGSRLPAQRHTSDGGASYYSSYGGAYTTKATVNPAGTTVFHGTANTSFPPSSHYSEIHMPELATPKGFQSHGFAPIEPSLGAATWDRATHAVRRPMPCPPGYEKKQFTHKMAHEIVQRHSIPYQDVYHYDWVDESYHHCPIAGCLSGENTFRGDAIKAHLELYHPNITTTKNVVCIRKSHNSSKCQPGSDVKGKSYELHFREKHSDAHSLCPFCGRRYRRADYLCRHFEKCKYL</sequence>
<dbReference type="Proteomes" id="UP000217790">
    <property type="component" value="Unassembled WGS sequence"/>
</dbReference>
<proteinExistence type="predicted"/>
<organism evidence="1 2">
    <name type="scientific">Armillaria gallica</name>
    <name type="common">Bulbous honey fungus</name>
    <name type="synonym">Armillaria bulbosa</name>
    <dbReference type="NCBI Taxonomy" id="47427"/>
    <lineage>
        <taxon>Eukaryota</taxon>
        <taxon>Fungi</taxon>
        <taxon>Dikarya</taxon>
        <taxon>Basidiomycota</taxon>
        <taxon>Agaricomycotina</taxon>
        <taxon>Agaricomycetes</taxon>
        <taxon>Agaricomycetidae</taxon>
        <taxon>Agaricales</taxon>
        <taxon>Marasmiineae</taxon>
        <taxon>Physalacriaceae</taxon>
        <taxon>Armillaria</taxon>
    </lineage>
</organism>
<dbReference type="InParanoid" id="A0A2H3CTU6"/>
<dbReference type="EMBL" id="KZ293724">
    <property type="protein sequence ID" value="PBK81858.1"/>
    <property type="molecule type" value="Genomic_DNA"/>
</dbReference>
<gene>
    <name evidence="1" type="ORF">ARMGADRAFT_1090925</name>
</gene>
<reference evidence="2" key="1">
    <citation type="journal article" date="2017" name="Nat. Ecol. Evol.">
        <title>Genome expansion and lineage-specific genetic innovations in the forest pathogenic fungi Armillaria.</title>
        <authorList>
            <person name="Sipos G."/>
            <person name="Prasanna A.N."/>
            <person name="Walter M.C."/>
            <person name="O'Connor E."/>
            <person name="Balint B."/>
            <person name="Krizsan K."/>
            <person name="Kiss B."/>
            <person name="Hess J."/>
            <person name="Varga T."/>
            <person name="Slot J."/>
            <person name="Riley R."/>
            <person name="Boka B."/>
            <person name="Rigling D."/>
            <person name="Barry K."/>
            <person name="Lee J."/>
            <person name="Mihaltcheva S."/>
            <person name="LaButti K."/>
            <person name="Lipzen A."/>
            <person name="Waldron R."/>
            <person name="Moloney N.M."/>
            <person name="Sperisen C."/>
            <person name="Kredics L."/>
            <person name="Vagvoelgyi C."/>
            <person name="Patrignani A."/>
            <person name="Fitzpatrick D."/>
            <person name="Nagy I."/>
            <person name="Doyle S."/>
            <person name="Anderson J.B."/>
            <person name="Grigoriev I.V."/>
            <person name="Gueldener U."/>
            <person name="Muensterkoetter M."/>
            <person name="Nagy L.G."/>
        </authorList>
    </citation>
    <scope>NUCLEOTIDE SEQUENCE [LARGE SCALE GENOMIC DNA]</scope>
    <source>
        <strain evidence="2">Ar21-2</strain>
    </source>
</reference>
<evidence type="ECO:0000313" key="1">
    <source>
        <dbReference type="EMBL" id="PBK81858.1"/>
    </source>
</evidence>
<name>A0A2H3CTU6_ARMGA</name>
<dbReference type="OrthoDB" id="10382469at2759"/>
<accession>A0A2H3CTU6</accession>
<keyword evidence="2" id="KW-1185">Reference proteome</keyword>
<protein>
    <submittedName>
        <fullName evidence="1">Uncharacterized protein</fullName>
    </submittedName>
</protein>